<reference evidence="2 3" key="1">
    <citation type="submission" date="2019-01" db="EMBL/GenBank/DDBJ databases">
        <title>Intercellular communication is required for trap formation in the nematode-trapping fungus Duddingtonia flagrans.</title>
        <authorList>
            <person name="Youssar L."/>
            <person name="Wernet V."/>
            <person name="Hensel N."/>
            <person name="Hildebrandt H.-G."/>
            <person name="Fischer R."/>
        </authorList>
    </citation>
    <scope>NUCLEOTIDE SEQUENCE [LARGE SCALE GENOMIC DNA]</scope>
    <source>
        <strain evidence="2 3">CBS H-5679</strain>
    </source>
</reference>
<organism evidence="2 3">
    <name type="scientific">Arthrobotrys flagrans</name>
    <name type="common">Nematode-trapping fungus</name>
    <name type="synonym">Trichothecium flagrans</name>
    <dbReference type="NCBI Taxonomy" id="97331"/>
    <lineage>
        <taxon>Eukaryota</taxon>
        <taxon>Fungi</taxon>
        <taxon>Dikarya</taxon>
        <taxon>Ascomycota</taxon>
        <taxon>Pezizomycotina</taxon>
        <taxon>Orbiliomycetes</taxon>
        <taxon>Orbiliales</taxon>
        <taxon>Orbiliaceae</taxon>
        <taxon>Arthrobotrys</taxon>
    </lineage>
</organism>
<accession>A0A437A058</accession>
<evidence type="ECO:0000313" key="3">
    <source>
        <dbReference type="Proteomes" id="UP000283090"/>
    </source>
</evidence>
<name>A0A437A058_ARTFL</name>
<sequence length="121" mass="13244">MSAVPQFPPLHIIPDDEPAQNSSREGNEEAQLPHETLALPAPQTEAEKEAAKKLEVGAEALKLDHLGPMVVNSDGTLSRIHNWADMTPLERERTIKILGKRNKLRTESLLAQGIRPGTIGN</sequence>
<protein>
    <submittedName>
        <fullName evidence="2">Uncharacterized protein</fullName>
    </submittedName>
</protein>
<dbReference type="RefSeq" id="XP_067489916.1">
    <property type="nucleotide sequence ID" value="XM_067635492.1"/>
</dbReference>
<dbReference type="VEuPathDB" id="FungiDB:DFL_006124"/>
<proteinExistence type="predicted"/>
<evidence type="ECO:0000256" key="1">
    <source>
        <dbReference type="SAM" id="MobiDB-lite"/>
    </source>
</evidence>
<dbReference type="AlphaFoldDB" id="A0A437A058"/>
<dbReference type="PANTHER" id="PTHR39474">
    <property type="entry name" value="UNNAMED PRODUCT"/>
    <property type="match status" value="1"/>
</dbReference>
<dbReference type="Proteomes" id="UP000283090">
    <property type="component" value="Unassembled WGS sequence"/>
</dbReference>
<evidence type="ECO:0000313" key="2">
    <source>
        <dbReference type="EMBL" id="RVD84372.1"/>
    </source>
</evidence>
<gene>
    <name evidence="2" type="ORF">DFL_006124</name>
</gene>
<comment type="caution">
    <text evidence="2">The sequence shown here is derived from an EMBL/GenBank/DDBJ whole genome shotgun (WGS) entry which is preliminary data.</text>
</comment>
<dbReference type="EMBL" id="SAEB01000007">
    <property type="protein sequence ID" value="RVD84372.1"/>
    <property type="molecule type" value="Genomic_DNA"/>
</dbReference>
<keyword evidence="3" id="KW-1185">Reference proteome</keyword>
<dbReference type="GeneID" id="93588435"/>
<dbReference type="PANTHER" id="PTHR39474:SF1">
    <property type="entry name" value="FUNGAL SPECIFIC TRANSCRIPTION FACTOR"/>
    <property type="match status" value="1"/>
</dbReference>
<feature type="region of interest" description="Disordered" evidence="1">
    <location>
        <begin position="1"/>
        <end position="50"/>
    </location>
</feature>
<dbReference type="STRING" id="97331.A0A437A058"/>
<dbReference type="OrthoDB" id="4590138at2759"/>